<reference evidence="5" key="2">
    <citation type="submission" date="2025-08" db="UniProtKB">
        <authorList>
            <consortium name="Ensembl"/>
        </authorList>
    </citation>
    <scope>IDENTIFICATION</scope>
</reference>
<keyword evidence="1" id="KW-0479">Metal-binding</keyword>
<dbReference type="SUPFAM" id="SSF47473">
    <property type="entry name" value="EF-hand"/>
    <property type="match status" value="1"/>
</dbReference>
<dbReference type="InterPro" id="IPR011992">
    <property type="entry name" value="EF-hand-dom_pair"/>
</dbReference>
<feature type="domain" description="EF-hand" evidence="4">
    <location>
        <begin position="67"/>
        <end position="102"/>
    </location>
</feature>
<gene>
    <name evidence="5" type="primary">caps2</name>
</gene>
<reference evidence="5 6" key="1">
    <citation type="submission" date="2019-04" db="EMBL/GenBank/DDBJ databases">
        <authorList>
            <consortium name="Wellcome Sanger Institute Data Sharing"/>
        </authorList>
    </citation>
    <scope>NUCLEOTIDE SEQUENCE [LARGE SCALE GENOMIC DNA]</scope>
</reference>
<dbReference type="OrthoDB" id="6280085at2759"/>
<evidence type="ECO:0000256" key="2">
    <source>
        <dbReference type="ARBA" id="ARBA00022737"/>
    </source>
</evidence>
<organism evidence="5 6">
    <name type="scientific">Scleropages formosus</name>
    <name type="common">Asian bonytongue</name>
    <name type="synonym">Osteoglossum formosum</name>
    <dbReference type="NCBI Taxonomy" id="113540"/>
    <lineage>
        <taxon>Eukaryota</taxon>
        <taxon>Metazoa</taxon>
        <taxon>Chordata</taxon>
        <taxon>Craniata</taxon>
        <taxon>Vertebrata</taxon>
        <taxon>Euteleostomi</taxon>
        <taxon>Actinopterygii</taxon>
        <taxon>Neopterygii</taxon>
        <taxon>Teleostei</taxon>
        <taxon>Osteoglossocephala</taxon>
        <taxon>Osteoglossomorpha</taxon>
        <taxon>Osteoglossiformes</taxon>
        <taxon>Osteoglossidae</taxon>
        <taxon>Scleropages</taxon>
    </lineage>
</organism>
<dbReference type="AlphaFoldDB" id="A0A8C9S2Y4"/>
<dbReference type="Gene3D" id="1.10.238.10">
    <property type="entry name" value="EF-hand"/>
    <property type="match status" value="2"/>
</dbReference>
<dbReference type="InterPro" id="IPR002048">
    <property type="entry name" value="EF_hand_dom"/>
</dbReference>
<sequence>MCFSKEELDDRNTLLAIQATLQERVKKRAVCTIARLGRLLRRADGSGNDTLGKADVRRALEDHQLGLSEQSFQSIWRVLDWDGDDRVDCGELMRGLFGEMNEYRKAFVLKAYRKLDPTKSGSVSMTDIEKFSCARSHLTAVPGEATKEELRVRFLESLHSACSDAAVISFCEFEDFYEGMSIGIPDDQDFANILKNSWGI</sequence>
<dbReference type="PROSITE" id="PS00018">
    <property type="entry name" value="EF_HAND_1"/>
    <property type="match status" value="1"/>
</dbReference>
<proteinExistence type="predicted"/>
<keyword evidence="2" id="KW-0677">Repeat</keyword>
<dbReference type="Ensembl" id="ENSSFOT00015027737.2">
    <property type="protein sequence ID" value="ENSSFOP00015027428.2"/>
    <property type="gene ID" value="ENSSFOG00015017623.2"/>
</dbReference>
<dbReference type="PANTHER" id="PTHR34524">
    <property type="entry name" value="CALCYPHOSIN"/>
    <property type="match status" value="1"/>
</dbReference>
<dbReference type="PROSITE" id="PS50222">
    <property type="entry name" value="EF_HAND_2"/>
    <property type="match status" value="1"/>
</dbReference>
<name>A0A8C9S2Y4_SCLFO</name>
<protein>
    <recommendedName>
        <fullName evidence="4">EF-hand domain-containing protein</fullName>
    </recommendedName>
</protein>
<evidence type="ECO:0000313" key="5">
    <source>
        <dbReference type="Ensembl" id="ENSSFOP00015027428.2"/>
    </source>
</evidence>
<reference evidence="5" key="3">
    <citation type="submission" date="2025-09" db="UniProtKB">
        <authorList>
            <consortium name="Ensembl"/>
        </authorList>
    </citation>
    <scope>IDENTIFICATION</scope>
</reference>
<dbReference type="PANTHER" id="PTHR34524:SF15">
    <property type="entry name" value="EF-HAND DOMAIN-CONTAINING PROTEIN"/>
    <property type="match status" value="1"/>
</dbReference>
<keyword evidence="3" id="KW-0106">Calcium</keyword>
<dbReference type="GeneTree" id="ENSGT00940000159670"/>
<evidence type="ECO:0000256" key="1">
    <source>
        <dbReference type="ARBA" id="ARBA00022723"/>
    </source>
</evidence>
<dbReference type="Proteomes" id="UP000694397">
    <property type="component" value="Chromosome 24"/>
</dbReference>
<accession>A0A8C9S2Y4</accession>
<dbReference type="InterPro" id="IPR051581">
    <property type="entry name" value="Ca-bind"/>
</dbReference>
<dbReference type="InterPro" id="IPR018247">
    <property type="entry name" value="EF_Hand_1_Ca_BS"/>
</dbReference>
<evidence type="ECO:0000259" key="4">
    <source>
        <dbReference type="PROSITE" id="PS50222"/>
    </source>
</evidence>
<evidence type="ECO:0000313" key="6">
    <source>
        <dbReference type="Proteomes" id="UP000694397"/>
    </source>
</evidence>
<dbReference type="GO" id="GO:0005509">
    <property type="term" value="F:calcium ion binding"/>
    <property type="evidence" value="ECO:0007669"/>
    <property type="project" value="InterPro"/>
</dbReference>
<keyword evidence="6" id="KW-1185">Reference proteome</keyword>
<evidence type="ECO:0000256" key="3">
    <source>
        <dbReference type="ARBA" id="ARBA00022837"/>
    </source>
</evidence>